<dbReference type="GeneID" id="90544604"/>
<evidence type="ECO:0000256" key="2">
    <source>
        <dbReference type="ARBA" id="ARBA00022705"/>
    </source>
</evidence>
<feature type="binding site" evidence="12">
    <location>
        <position position="442"/>
    </location>
    <ligand>
        <name>Zn(2+)</name>
        <dbReference type="ChEBI" id="CHEBI:29105"/>
        <label>1</label>
    </ligand>
</feature>
<dbReference type="GO" id="GO:0006269">
    <property type="term" value="P:DNA replication, synthesis of primer"/>
    <property type="evidence" value="ECO:0007669"/>
    <property type="project" value="UniProtKB-KW"/>
</dbReference>
<dbReference type="Pfam" id="PF00271">
    <property type="entry name" value="Helicase_C"/>
    <property type="match status" value="1"/>
</dbReference>
<dbReference type="InterPro" id="IPR014001">
    <property type="entry name" value="Helicase_ATP-bd"/>
</dbReference>
<dbReference type="Pfam" id="PF17764">
    <property type="entry name" value="PriA_3primeBD"/>
    <property type="match status" value="1"/>
</dbReference>
<dbReference type="InterPro" id="IPR041236">
    <property type="entry name" value="PriA_C"/>
</dbReference>
<comment type="catalytic activity">
    <reaction evidence="11 12">
        <text>ATP + H2O = ADP + phosphate + H(+)</text>
        <dbReference type="Rhea" id="RHEA:13065"/>
        <dbReference type="ChEBI" id="CHEBI:15377"/>
        <dbReference type="ChEBI" id="CHEBI:15378"/>
        <dbReference type="ChEBI" id="CHEBI:30616"/>
        <dbReference type="ChEBI" id="CHEBI:43474"/>
        <dbReference type="ChEBI" id="CHEBI:456216"/>
        <dbReference type="EC" id="5.6.2.4"/>
    </reaction>
</comment>
<keyword evidence="4 12" id="KW-0547">Nucleotide-binding</keyword>
<keyword evidence="9 12" id="KW-0238">DNA-binding</keyword>
<evidence type="ECO:0000256" key="5">
    <source>
        <dbReference type="ARBA" id="ARBA00022801"/>
    </source>
</evidence>
<keyword evidence="8 12" id="KW-0067">ATP-binding</keyword>
<dbReference type="Gene3D" id="3.40.1440.60">
    <property type="entry name" value="PriA, 3(prime) DNA-binding domain"/>
    <property type="match status" value="1"/>
</dbReference>
<evidence type="ECO:0000256" key="9">
    <source>
        <dbReference type="ARBA" id="ARBA00023125"/>
    </source>
</evidence>
<dbReference type="GO" id="GO:0016787">
    <property type="term" value="F:hydrolase activity"/>
    <property type="evidence" value="ECO:0007669"/>
    <property type="project" value="UniProtKB-KW"/>
</dbReference>
<evidence type="ECO:0000259" key="13">
    <source>
        <dbReference type="PROSITE" id="PS51192"/>
    </source>
</evidence>
<dbReference type="Proteomes" id="UP000246114">
    <property type="component" value="Unassembled WGS sequence"/>
</dbReference>
<dbReference type="GO" id="GO:0006310">
    <property type="term" value="P:DNA recombination"/>
    <property type="evidence" value="ECO:0007669"/>
    <property type="project" value="InterPro"/>
</dbReference>
<accession>A0A1I2J9I4</accession>
<dbReference type="GO" id="GO:1990077">
    <property type="term" value="C:primosome complex"/>
    <property type="evidence" value="ECO:0007669"/>
    <property type="project" value="UniProtKB-UniRule"/>
</dbReference>
<dbReference type="GO" id="GO:0006270">
    <property type="term" value="P:DNA replication initiation"/>
    <property type="evidence" value="ECO:0007669"/>
    <property type="project" value="TreeGrafter"/>
</dbReference>
<feature type="binding site" evidence="12">
    <location>
        <position position="481"/>
    </location>
    <ligand>
        <name>Zn(2+)</name>
        <dbReference type="ChEBI" id="CHEBI:29105"/>
        <label>1</label>
    </ligand>
</feature>
<dbReference type="OrthoDB" id="9759544at2"/>
<keyword evidence="1 12" id="KW-0639">Primosome</keyword>
<dbReference type="PROSITE" id="PS51194">
    <property type="entry name" value="HELICASE_CTER"/>
    <property type="match status" value="1"/>
</dbReference>
<evidence type="ECO:0000256" key="4">
    <source>
        <dbReference type="ARBA" id="ARBA00022741"/>
    </source>
</evidence>
<evidence type="ECO:0000256" key="12">
    <source>
        <dbReference type="HAMAP-Rule" id="MF_00983"/>
    </source>
</evidence>
<feature type="binding site" evidence="12">
    <location>
        <position position="451"/>
    </location>
    <ligand>
        <name>Zn(2+)</name>
        <dbReference type="ChEBI" id="CHEBI:29105"/>
        <label>2</label>
    </ligand>
</feature>
<dbReference type="SMART" id="SM00490">
    <property type="entry name" value="HELICc"/>
    <property type="match status" value="1"/>
</dbReference>
<dbReference type="GO" id="GO:0043138">
    <property type="term" value="F:3'-5' DNA helicase activity"/>
    <property type="evidence" value="ECO:0007669"/>
    <property type="project" value="UniProtKB-EC"/>
</dbReference>
<organism evidence="16 17">
    <name type="scientific">Clostridium cadaveris</name>
    <dbReference type="NCBI Taxonomy" id="1529"/>
    <lineage>
        <taxon>Bacteria</taxon>
        <taxon>Bacillati</taxon>
        <taxon>Bacillota</taxon>
        <taxon>Clostridia</taxon>
        <taxon>Eubacteriales</taxon>
        <taxon>Clostridiaceae</taxon>
        <taxon>Clostridium</taxon>
    </lineage>
</organism>
<dbReference type="InterPro" id="IPR027417">
    <property type="entry name" value="P-loop_NTPase"/>
</dbReference>
<sequence length="734" mass="84173">MKNYAGVIINSESIQLDRIFTYKIPEKFKENIAIGMWVKVPFGKGSKIIDAFVVELYDEIEDKGFRIKEIKTLGENIELFTEDDLKLIKYMREMYLCTYLEAIRVFIPRGILKGLTHKEKDVVSCGNEEIPAKYNKEPYKSIIEAVKANQGKYSARELSKVFKFSLSSINTLIKNDVLLKSTQTVYRYNDRDYEAYKAKILNHEQYEVFREVVTSEENIFLLKGVTGSGKTEVYMKIIEHYMRMGKNAIMLVPEIALTPQMVERFKGRFGKDVAVFHSKLSDGERFDEWYRVKNGEVKIAVGARSAIFLPFKDLGVIIIDEEHESSYKSESNPKYNAKDIAEFKSNICGCKVILGSATPCVETYHKTFNKEIKLLTLHKRADGAEMPPIEIVDMREELKNGNKSMFSSSLKKAMDEALKRDEQIILFLNRRGFSSFVSCRKCGYVFKCKNCDISMTYHMGGYLSCHYCGSREPIRKTCPSCGSTYVKQFGVGTEKVERALHVEYPDVSIIRMDFDTTRTKDAYERIYTDFKEKKASILIGTQMVAKGLDFPDVTVVGVLAADLSLNMPDYKAGERTYQLLTQVAGRAGRGKKKGKVIVQSYLPGNYAITHSKNYDYEGFYRDEISLRAMMKYPPFVKIMVLNFSSKNEGMLIKNIQNIGINLKNRLKIQENIEILGPCPCMVSKIKEMYRWQIIIKGYISVDLANFIKNFTYNELGECYNDIRISIDINPNSLI</sequence>
<dbReference type="Pfam" id="PF18319">
    <property type="entry name" value="Zn_ribbon_PriA"/>
    <property type="match status" value="1"/>
</dbReference>
<feature type="binding site" evidence="12">
    <location>
        <position position="478"/>
    </location>
    <ligand>
        <name>Zn(2+)</name>
        <dbReference type="ChEBI" id="CHEBI:29105"/>
        <label>1</label>
    </ligand>
</feature>
<dbReference type="STRING" id="1529.SAMN04487885_101288"/>
<dbReference type="Pfam" id="PF18074">
    <property type="entry name" value="PriA_C"/>
    <property type="match status" value="1"/>
</dbReference>
<protein>
    <recommendedName>
        <fullName evidence="12">Replication restart protein PriA</fullName>
    </recommendedName>
    <alternativeName>
        <fullName evidence="12">ATP-dependent DNA helicase PriA</fullName>
        <ecNumber evidence="12">5.6.2.4</ecNumber>
    </alternativeName>
    <alternativeName>
        <fullName evidence="12">DNA 3'-5' helicase PriA</fullName>
    </alternativeName>
</protein>
<dbReference type="GO" id="GO:0006302">
    <property type="term" value="P:double-strand break repair"/>
    <property type="evidence" value="ECO:0007669"/>
    <property type="project" value="InterPro"/>
</dbReference>
<keyword evidence="3 12" id="KW-0479">Metal-binding</keyword>
<keyword evidence="2 12" id="KW-0235">DNA replication</keyword>
<comment type="subunit">
    <text evidence="12">Component of the replication restart primosome.</text>
</comment>
<comment type="catalytic activity">
    <reaction evidence="12">
        <text>Couples ATP hydrolysis with the unwinding of duplex DNA by translocating in the 3'-5' direction.</text>
        <dbReference type="EC" id="5.6.2.4"/>
    </reaction>
</comment>
<feature type="domain" description="Helicase ATP-binding" evidence="13">
    <location>
        <begin position="211"/>
        <end position="377"/>
    </location>
</feature>
<comment type="cofactor">
    <cofactor evidence="12">
        <name>Zn(2+)</name>
        <dbReference type="ChEBI" id="CHEBI:29105"/>
    </cofactor>
    <text evidence="12">Binds 2 zinc ions per subunit.</text>
</comment>
<dbReference type="RefSeq" id="WP_027638163.1">
    <property type="nucleotide sequence ID" value="NZ_BAAACD010000019.1"/>
</dbReference>
<dbReference type="NCBIfam" id="TIGR00595">
    <property type="entry name" value="priA"/>
    <property type="match status" value="1"/>
</dbReference>
<dbReference type="eggNOG" id="COG1198">
    <property type="taxonomic scope" value="Bacteria"/>
</dbReference>
<dbReference type="InterPro" id="IPR040498">
    <property type="entry name" value="PriA_CRR"/>
</dbReference>
<dbReference type="GO" id="GO:0003677">
    <property type="term" value="F:DNA binding"/>
    <property type="evidence" value="ECO:0007669"/>
    <property type="project" value="UniProtKB-UniRule"/>
</dbReference>
<evidence type="ECO:0000256" key="6">
    <source>
        <dbReference type="ARBA" id="ARBA00022806"/>
    </source>
</evidence>
<dbReference type="FunFam" id="3.40.50.300:FF:000489">
    <property type="entry name" value="Primosome assembly protein PriA"/>
    <property type="match status" value="1"/>
</dbReference>
<dbReference type="InterPro" id="IPR005259">
    <property type="entry name" value="PriA"/>
</dbReference>
<feature type="binding site" evidence="12">
    <location>
        <position position="448"/>
    </location>
    <ligand>
        <name>Zn(2+)</name>
        <dbReference type="ChEBI" id="CHEBI:29105"/>
        <label>2</label>
    </ligand>
</feature>
<evidence type="ECO:0000313" key="16">
    <source>
        <dbReference type="EMBL" id="SFF51492.1"/>
    </source>
</evidence>
<dbReference type="EMBL" id="QAMZ01000036">
    <property type="protein sequence ID" value="PWL53479.1"/>
    <property type="molecule type" value="Genomic_DNA"/>
</dbReference>
<dbReference type="Pfam" id="PF04851">
    <property type="entry name" value="ResIII"/>
    <property type="match status" value="1"/>
</dbReference>
<feature type="binding site" evidence="12">
    <location>
        <position position="468"/>
    </location>
    <ligand>
        <name>Zn(2+)</name>
        <dbReference type="ChEBI" id="CHEBI:29105"/>
        <label>2</label>
    </ligand>
</feature>
<evidence type="ECO:0000256" key="8">
    <source>
        <dbReference type="ARBA" id="ARBA00022840"/>
    </source>
</evidence>
<evidence type="ECO:0000259" key="14">
    <source>
        <dbReference type="PROSITE" id="PS51194"/>
    </source>
</evidence>
<feature type="domain" description="Helicase C-terminal" evidence="14">
    <location>
        <begin position="473"/>
        <end position="630"/>
    </location>
</feature>
<dbReference type="InterPro" id="IPR042115">
    <property type="entry name" value="PriA_3primeBD_sf"/>
</dbReference>
<comment type="similarity">
    <text evidence="12">Belongs to the helicase family. PriA subfamily.</text>
</comment>
<dbReference type="EC" id="5.6.2.4" evidence="12"/>
<evidence type="ECO:0000256" key="7">
    <source>
        <dbReference type="ARBA" id="ARBA00022833"/>
    </source>
</evidence>
<evidence type="ECO:0000256" key="11">
    <source>
        <dbReference type="ARBA" id="ARBA00048988"/>
    </source>
</evidence>
<evidence type="ECO:0000256" key="10">
    <source>
        <dbReference type="ARBA" id="ARBA00023235"/>
    </source>
</evidence>
<evidence type="ECO:0000313" key="17">
    <source>
        <dbReference type="Proteomes" id="UP000182135"/>
    </source>
</evidence>
<dbReference type="HAMAP" id="MF_00983">
    <property type="entry name" value="PriA"/>
    <property type="match status" value="1"/>
</dbReference>
<gene>
    <name evidence="12" type="primary">priA</name>
    <name evidence="15" type="ORF">DBY38_07045</name>
    <name evidence="16" type="ORF">SAMN04487885_101288</name>
</gene>
<keyword evidence="7 12" id="KW-0862">Zinc</keyword>
<reference evidence="16 17" key="1">
    <citation type="submission" date="2016-10" db="EMBL/GenBank/DDBJ databases">
        <authorList>
            <person name="de Groot N.N."/>
        </authorList>
    </citation>
    <scope>NUCLEOTIDE SEQUENCE [LARGE SCALE GENOMIC DNA]</scope>
    <source>
        <strain evidence="16 17">NLAE-zl-G419</strain>
    </source>
</reference>
<evidence type="ECO:0000256" key="3">
    <source>
        <dbReference type="ARBA" id="ARBA00022723"/>
    </source>
</evidence>
<feature type="binding site" evidence="12">
    <location>
        <position position="439"/>
    </location>
    <ligand>
        <name>Zn(2+)</name>
        <dbReference type="ChEBI" id="CHEBI:29105"/>
        <label>1</label>
    </ligand>
</feature>
<dbReference type="NCBIfam" id="NF004066">
    <property type="entry name" value="PRK05580.1-3"/>
    <property type="match status" value="1"/>
</dbReference>
<evidence type="ECO:0000256" key="1">
    <source>
        <dbReference type="ARBA" id="ARBA00022515"/>
    </source>
</evidence>
<dbReference type="Proteomes" id="UP000182135">
    <property type="component" value="Unassembled WGS sequence"/>
</dbReference>
<dbReference type="InterPro" id="IPR041222">
    <property type="entry name" value="PriA_3primeBD"/>
</dbReference>
<dbReference type="InterPro" id="IPR006935">
    <property type="entry name" value="Helicase/UvrB_N"/>
</dbReference>
<keyword evidence="17" id="KW-1185">Reference proteome</keyword>
<dbReference type="SUPFAM" id="SSF52540">
    <property type="entry name" value="P-loop containing nucleoside triphosphate hydrolases"/>
    <property type="match status" value="1"/>
</dbReference>
<reference evidence="15 18" key="2">
    <citation type="submission" date="2018-03" db="EMBL/GenBank/DDBJ databases">
        <title>The uncultured portion of the human microbiome is neutrally assembled.</title>
        <authorList>
            <person name="Jeraldo P."/>
            <person name="Boardman L."/>
            <person name="White B.A."/>
            <person name="Nelson H."/>
            <person name="Goldenfeld N."/>
            <person name="Chia N."/>
        </authorList>
    </citation>
    <scope>NUCLEOTIDE SEQUENCE [LARGE SCALE GENOMIC DNA]</scope>
    <source>
        <strain evidence="15">CIM:MAG 903</strain>
    </source>
</reference>
<dbReference type="Gene3D" id="3.40.50.300">
    <property type="entry name" value="P-loop containing nucleotide triphosphate hydrolases"/>
    <property type="match status" value="2"/>
</dbReference>
<dbReference type="PANTHER" id="PTHR30580:SF0">
    <property type="entry name" value="PRIMOSOMAL PROTEIN N"/>
    <property type="match status" value="1"/>
</dbReference>
<comment type="function">
    <text evidence="12">Initiates the restart of stalled replication forks, which reloads the replicative helicase on sites other than the origin of replication. Recognizes and binds to abandoned replication forks and remodels them to uncover a helicase loading site. Promotes assembly of the primosome at these replication forks.</text>
</comment>
<feature type="binding site" evidence="12">
    <location>
        <position position="465"/>
    </location>
    <ligand>
        <name>Zn(2+)</name>
        <dbReference type="ChEBI" id="CHEBI:29105"/>
        <label>2</label>
    </ligand>
</feature>
<dbReference type="EMBL" id="FOOE01000001">
    <property type="protein sequence ID" value="SFF51492.1"/>
    <property type="molecule type" value="Genomic_DNA"/>
</dbReference>
<proteinExistence type="inferred from homology"/>
<dbReference type="InterPro" id="IPR001650">
    <property type="entry name" value="Helicase_C-like"/>
</dbReference>
<dbReference type="PANTHER" id="PTHR30580">
    <property type="entry name" value="PRIMOSOMAL PROTEIN N"/>
    <property type="match status" value="1"/>
</dbReference>
<dbReference type="CDD" id="cd18804">
    <property type="entry name" value="SF2_C_priA"/>
    <property type="match status" value="1"/>
</dbReference>
<name>A0A1I2J9I4_9CLOT</name>
<evidence type="ECO:0000313" key="18">
    <source>
        <dbReference type="Proteomes" id="UP000246114"/>
    </source>
</evidence>
<dbReference type="AlphaFoldDB" id="A0A1I2J9I4"/>
<dbReference type="CDD" id="cd17929">
    <property type="entry name" value="DEXHc_priA"/>
    <property type="match status" value="1"/>
</dbReference>
<keyword evidence="6 12" id="KW-0347">Helicase</keyword>
<evidence type="ECO:0000313" key="15">
    <source>
        <dbReference type="EMBL" id="PWL53479.1"/>
    </source>
</evidence>
<dbReference type="GO" id="GO:0005524">
    <property type="term" value="F:ATP binding"/>
    <property type="evidence" value="ECO:0007669"/>
    <property type="project" value="UniProtKB-UniRule"/>
</dbReference>
<keyword evidence="10 12" id="KW-0413">Isomerase</keyword>
<dbReference type="PROSITE" id="PS51192">
    <property type="entry name" value="HELICASE_ATP_BIND_1"/>
    <property type="match status" value="1"/>
</dbReference>
<dbReference type="GO" id="GO:0008270">
    <property type="term" value="F:zinc ion binding"/>
    <property type="evidence" value="ECO:0007669"/>
    <property type="project" value="UniProtKB-UniRule"/>
</dbReference>
<keyword evidence="5 12" id="KW-0378">Hydrolase</keyword>
<dbReference type="SMART" id="SM00487">
    <property type="entry name" value="DEXDc"/>
    <property type="match status" value="1"/>
</dbReference>